<reference evidence="2 3" key="1">
    <citation type="submission" date="2018-06" db="EMBL/GenBank/DDBJ databases">
        <title>Extensive metabolic versatility and redundancy in microbially diverse, dynamic hydrothermal sediments.</title>
        <authorList>
            <person name="Dombrowski N."/>
            <person name="Teske A."/>
            <person name="Baker B.J."/>
        </authorList>
    </citation>
    <scope>NUCLEOTIDE SEQUENCE [LARGE SCALE GENOMIC DNA]</scope>
    <source>
        <strain evidence="2">B9_G13</strain>
    </source>
</reference>
<protein>
    <recommendedName>
        <fullName evidence="4">Glycerophosphoryl diester phosphodiesterase membrane domain-containing protein</fullName>
    </recommendedName>
</protein>
<keyword evidence="1" id="KW-0812">Transmembrane</keyword>
<organism evidence="2 3">
    <name type="scientific">Candidatus Iainarchaeum sp</name>
    <dbReference type="NCBI Taxonomy" id="3101447"/>
    <lineage>
        <taxon>Archaea</taxon>
        <taxon>Candidatus Iainarchaeota</taxon>
        <taxon>Candidatus Iainarchaeia</taxon>
        <taxon>Candidatus Iainarchaeales</taxon>
        <taxon>Candidatus Iainarchaeaceae</taxon>
        <taxon>Candidatus Iainarchaeum</taxon>
    </lineage>
</organism>
<dbReference type="Proteomes" id="UP000277633">
    <property type="component" value="Unassembled WGS sequence"/>
</dbReference>
<keyword evidence="1" id="KW-0472">Membrane</keyword>
<dbReference type="EMBL" id="QMWO01000018">
    <property type="protein sequence ID" value="RLG70158.1"/>
    <property type="molecule type" value="Genomic_DNA"/>
</dbReference>
<feature type="transmembrane region" description="Helical" evidence="1">
    <location>
        <begin position="24"/>
        <end position="44"/>
    </location>
</feature>
<feature type="transmembrane region" description="Helical" evidence="1">
    <location>
        <begin position="260"/>
        <end position="283"/>
    </location>
</feature>
<keyword evidence="1" id="KW-1133">Transmembrane helix</keyword>
<feature type="transmembrane region" description="Helical" evidence="1">
    <location>
        <begin position="81"/>
        <end position="108"/>
    </location>
</feature>
<proteinExistence type="predicted"/>
<feature type="transmembrane region" description="Helical" evidence="1">
    <location>
        <begin position="221"/>
        <end position="239"/>
    </location>
</feature>
<evidence type="ECO:0000313" key="2">
    <source>
        <dbReference type="EMBL" id="RLG70158.1"/>
    </source>
</evidence>
<comment type="caution">
    <text evidence="2">The sequence shown here is derived from an EMBL/GenBank/DDBJ whole genome shotgun (WGS) entry which is preliminary data.</text>
</comment>
<gene>
    <name evidence="2" type="ORF">DRO07_00870</name>
</gene>
<feature type="transmembrane region" description="Helical" evidence="1">
    <location>
        <begin position="120"/>
        <end position="142"/>
    </location>
</feature>
<accession>A0A497JHK6</accession>
<evidence type="ECO:0000313" key="3">
    <source>
        <dbReference type="Proteomes" id="UP000277633"/>
    </source>
</evidence>
<feature type="transmembrane region" description="Helical" evidence="1">
    <location>
        <begin position="169"/>
        <end position="190"/>
    </location>
</feature>
<feature type="transmembrane region" description="Helical" evidence="1">
    <location>
        <begin position="148"/>
        <end position="164"/>
    </location>
</feature>
<name>A0A497JHK6_9ARCH</name>
<feature type="transmembrane region" description="Helical" evidence="1">
    <location>
        <begin position="51"/>
        <end position="69"/>
    </location>
</feature>
<sequence length="303" mass="34256">MPFKIEDALRYGFAWIEDRDSLKYILLNLAVQLATGAATILLLLMFFQQYLSLLFMGESTSAAFLPLALDWQEFISKVIMFFAFLIPILIISGVALAYVQALMVLFALRKKGLMPASFSFIKLIRLIIMGIAASLAALFYSFDKTFRVIQWLSLFGSIVSILLIRLSPLFIFLALPFLLIYIIIVIYNFLRLFITEPIFLHEELGIIETLKKSFEITQDEIWNVFLAALVLMVVSYILNQLPLELLKYTVLPMLSSQPTLALIVSSLVAILLAPIFAMFNAFYKVGVYTELLSLKKQSATAGI</sequence>
<dbReference type="AlphaFoldDB" id="A0A497JHK6"/>
<evidence type="ECO:0000256" key="1">
    <source>
        <dbReference type="SAM" id="Phobius"/>
    </source>
</evidence>
<evidence type="ECO:0008006" key="4">
    <source>
        <dbReference type="Google" id="ProtNLM"/>
    </source>
</evidence>